<keyword evidence="12" id="KW-1185">Reference proteome</keyword>
<name>A0A7Z2NWT1_9SPHN</name>
<dbReference type="PANTHER" id="PTHR38779:SF2">
    <property type="entry name" value="TYPE II SECRETION SYSTEM PROTEIN I-RELATED"/>
    <property type="match status" value="1"/>
</dbReference>
<evidence type="ECO:0000313" key="12">
    <source>
        <dbReference type="Proteomes" id="UP000464468"/>
    </source>
</evidence>
<dbReference type="InterPro" id="IPR045584">
    <property type="entry name" value="Pilin-like"/>
</dbReference>
<keyword evidence="5 9" id="KW-0997">Cell inner membrane</keyword>
<comment type="subunit">
    <text evidence="9">Type II secretion is composed of four main components: the outer membrane complex, the inner membrane complex, the cytoplasmic secretion ATPase and the periplasm-spanning pseudopilus.</text>
</comment>
<evidence type="ECO:0000259" key="10">
    <source>
        <dbReference type="Pfam" id="PF02501"/>
    </source>
</evidence>
<keyword evidence="3" id="KW-1003">Cell membrane</keyword>
<keyword evidence="4 9" id="KW-0488">Methylation</keyword>
<organism evidence="11 12">
    <name type="scientific">Sphingomonas changnyeongensis</name>
    <dbReference type="NCBI Taxonomy" id="2698679"/>
    <lineage>
        <taxon>Bacteria</taxon>
        <taxon>Pseudomonadati</taxon>
        <taxon>Pseudomonadota</taxon>
        <taxon>Alphaproteobacteria</taxon>
        <taxon>Sphingomonadales</taxon>
        <taxon>Sphingomonadaceae</taxon>
        <taxon>Sphingomonas</taxon>
    </lineage>
</organism>
<gene>
    <name evidence="11" type="primary">gspI</name>
    <name evidence="11" type="ORF">GVO57_08485</name>
</gene>
<keyword evidence="8 9" id="KW-0472">Membrane</keyword>
<protein>
    <recommendedName>
        <fullName evidence="9">Type II secretion system protein I</fullName>
        <shortName evidence="9">T2SS minor pseudopilin I</shortName>
    </recommendedName>
</protein>
<feature type="domain" description="Type II secretion system protein GspI C-terminal" evidence="10">
    <location>
        <begin position="41"/>
        <end position="113"/>
    </location>
</feature>
<comment type="PTM">
    <text evidence="9">Cleaved by prepilin peptidase.</text>
</comment>
<dbReference type="InterPro" id="IPR012902">
    <property type="entry name" value="N_methyl_site"/>
</dbReference>
<keyword evidence="7 9" id="KW-1133">Transmembrane helix</keyword>
<evidence type="ECO:0000256" key="2">
    <source>
        <dbReference type="ARBA" id="ARBA00008358"/>
    </source>
</evidence>
<dbReference type="NCBIfam" id="TIGR01707">
    <property type="entry name" value="gspI"/>
    <property type="match status" value="1"/>
</dbReference>
<dbReference type="GO" id="GO:0015628">
    <property type="term" value="P:protein secretion by the type II secretion system"/>
    <property type="evidence" value="ECO:0007669"/>
    <property type="project" value="UniProtKB-UniRule"/>
</dbReference>
<feature type="transmembrane region" description="Helical" evidence="9">
    <location>
        <begin position="6"/>
        <end position="27"/>
    </location>
</feature>
<dbReference type="GO" id="GO:0005886">
    <property type="term" value="C:plasma membrane"/>
    <property type="evidence" value="ECO:0007669"/>
    <property type="project" value="UniProtKB-SubCell"/>
</dbReference>
<evidence type="ECO:0000256" key="6">
    <source>
        <dbReference type="ARBA" id="ARBA00022692"/>
    </source>
</evidence>
<keyword evidence="6 9" id="KW-0812">Transmembrane</keyword>
<accession>A0A7Z2NWT1</accession>
<dbReference type="PANTHER" id="PTHR38779">
    <property type="entry name" value="TYPE II SECRETION SYSTEM PROTEIN I-RELATED"/>
    <property type="match status" value="1"/>
</dbReference>
<dbReference type="GO" id="GO:0015627">
    <property type="term" value="C:type II protein secretion system complex"/>
    <property type="evidence" value="ECO:0007669"/>
    <property type="project" value="UniProtKB-UniRule"/>
</dbReference>
<evidence type="ECO:0000256" key="9">
    <source>
        <dbReference type="RuleBase" id="RU368030"/>
    </source>
</evidence>
<evidence type="ECO:0000256" key="5">
    <source>
        <dbReference type="ARBA" id="ARBA00022519"/>
    </source>
</evidence>
<proteinExistence type="inferred from homology"/>
<dbReference type="KEGG" id="schy:GVO57_08485"/>
<dbReference type="RefSeq" id="WP_160592775.1">
    <property type="nucleotide sequence ID" value="NZ_CP047895.1"/>
</dbReference>
<dbReference type="Pfam" id="PF07963">
    <property type="entry name" value="N_methyl"/>
    <property type="match status" value="1"/>
</dbReference>
<evidence type="ECO:0000256" key="1">
    <source>
        <dbReference type="ARBA" id="ARBA00004377"/>
    </source>
</evidence>
<dbReference type="AlphaFoldDB" id="A0A7Z2NWT1"/>
<dbReference type="NCBIfam" id="TIGR02532">
    <property type="entry name" value="IV_pilin_GFxxxE"/>
    <property type="match status" value="1"/>
</dbReference>
<evidence type="ECO:0000256" key="8">
    <source>
        <dbReference type="ARBA" id="ARBA00023136"/>
    </source>
</evidence>
<dbReference type="PROSITE" id="PS00409">
    <property type="entry name" value="PROKAR_NTER_METHYL"/>
    <property type="match status" value="1"/>
</dbReference>
<evidence type="ECO:0000256" key="7">
    <source>
        <dbReference type="ARBA" id="ARBA00022989"/>
    </source>
</evidence>
<comment type="similarity">
    <text evidence="2 9">Belongs to the GSP I family.</text>
</comment>
<comment type="subcellular location">
    <subcellularLocation>
        <location evidence="1 9">Cell inner membrane</location>
        <topology evidence="1 9">Single-pass membrane protein</topology>
    </subcellularLocation>
</comment>
<reference evidence="11 12" key="1">
    <citation type="submission" date="2020-01" db="EMBL/GenBank/DDBJ databases">
        <title>Sphingomonas sp. C33 whole genome sequece.</title>
        <authorList>
            <person name="Park C."/>
        </authorList>
    </citation>
    <scope>NUCLEOTIDE SEQUENCE [LARGE SCALE GENOMIC DNA]</scope>
    <source>
        <strain evidence="11 12">C33</strain>
    </source>
</reference>
<dbReference type="InterPro" id="IPR010052">
    <property type="entry name" value="T2SS_protein-GspI"/>
</dbReference>
<evidence type="ECO:0000256" key="3">
    <source>
        <dbReference type="ARBA" id="ARBA00022475"/>
    </source>
</evidence>
<dbReference type="Pfam" id="PF02501">
    <property type="entry name" value="T2SSI"/>
    <property type="match status" value="1"/>
</dbReference>
<comment type="function">
    <text evidence="9">Component of the type II secretion system required for the energy-dependent secretion of extracellular factors such as proteases and toxins from the periplasm.</text>
</comment>
<evidence type="ECO:0000256" key="4">
    <source>
        <dbReference type="ARBA" id="ARBA00022481"/>
    </source>
</evidence>
<dbReference type="EMBL" id="CP047895">
    <property type="protein sequence ID" value="QHL90849.1"/>
    <property type="molecule type" value="Genomic_DNA"/>
</dbReference>
<dbReference type="Gene3D" id="3.30.1300.30">
    <property type="entry name" value="GSPII I/J protein-like"/>
    <property type="match status" value="1"/>
</dbReference>
<dbReference type="SUPFAM" id="SSF54523">
    <property type="entry name" value="Pili subunits"/>
    <property type="match status" value="1"/>
</dbReference>
<dbReference type="InterPro" id="IPR003413">
    <property type="entry name" value="T2SS_GspI_C"/>
</dbReference>
<sequence>MTARGAGFTLVELLVALLLFGLAALALMRLETASVRQTADLAERQQAELVARNIAVDLLTDPLPPPAGVRTGALANGGRRWRWTVRAEAVAGQPLLRIDIMVAGGGAPALLTVLRPVA</sequence>
<dbReference type="Proteomes" id="UP000464468">
    <property type="component" value="Chromosome"/>
</dbReference>
<evidence type="ECO:0000313" key="11">
    <source>
        <dbReference type="EMBL" id="QHL90849.1"/>
    </source>
</evidence>